<comment type="caution">
    <text evidence="2">The sequence shown here is derived from an EMBL/GenBank/DDBJ whole genome shotgun (WGS) entry which is preliminary data.</text>
</comment>
<dbReference type="EMBL" id="JANPWB010000003">
    <property type="protein sequence ID" value="KAJ1198270.1"/>
    <property type="molecule type" value="Genomic_DNA"/>
</dbReference>
<feature type="region of interest" description="Disordered" evidence="1">
    <location>
        <begin position="135"/>
        <end position="158"/>
    </location>
</feature>
<name>A0AAV7VDD2_PLEWA</name>
<evidence type="ECO:0000256" key="1">
    <source>
        <dbReference type="SAM" id="MobiDB-lite"/>
    </source>
</evidence>
<feature type="region of interest" description="Disordered" evidence="1">
    <location>
        <begin position="55"/>
        <end position="74"/>
    </location>
</feature>
<dbReference type="Proteomes" id="UP001066276">
    <property type="component" value="Chromosome 2_1"/>
</dbReference>
<gene>
    <name evidence="2" type="ORF">NDU88_002112</name>
</gene>
<protein>
    <submittedName>
        <fullName evidence="2">Uncharacterized protein</fullName>
    </submittedName>
</protein>
<organism evidence="2 3">
    <name type="scientific">Pleurodeles waltl</name>
    <name type="common">Iberian ribbed newt</name>
    <dbReference type="NCBI Taxonomy" id="8319"/>
    <lineage>
        <taxon>Eukaryota</taxon>
        <taxon>Metazoa</taxon>
        <taxon>Chordata</taxon>
        <taxon>Craniata</taxon>
        <taxon>Vertebrata</taxon>
        <taxon>Euteleostomi</taxon>
        <taxon>Amphibia</taxon>
        <taxon>Batrachia</taxon>
        <taxon>Caudata</taxon>
        <taxon>Salamandroidea</taxon>
        <taxon>Salamandridae</taxon>
        <taxon>Pleurodelinae</taxon>
        <taxon>Pleurodeles</taxon>
    </lineage>
</organism>
<sequence length="158" mass="16776">MDLVSAVKEIIAPSSPSSLRPTFEISWRIRSIVDSWAESATAWCRAGASRRASVKAARAGAPARPKQQRAHGGTALNKRADLALTGRTLLRSGQRGHLASPPFTPSVVNTASDGPRAFVMVARVLHLGGGGRRVQGGEDGFPNKGTTQRWAPSAAWVR</sequence>
<evidence type="ECO:0000313" key="3">
    <source>
        <dbReference type="Proteomes" id="UP001066276"/>
    </source>
</evidence>
<keyword evidence="3" id="KW-1185">Reference proteome</keyword>
<reference evidence="2" key="1">
    <citation type="journal article" date="2022" name="bioRxiv">
        <title>Sequencing and chromosome-scale assembly of the giantPleurodeles waltlgenome.</title>
        <authorList>
            <person name="Brown T."/>
            <person name="Elewa A."/>
            <person name="Iarovenko S."/>
            <person name="Subramanian E."/>
            <person name="Araus A.J."/>
            <person name="Petzold A."/>
            <person name="Susuki M."/>
            <person name="Suzuki K.-i.T."/>
            <person name="Hayashi T."/>
            <person name="Toyoda A."/>
            <person name="Oliveira C."/>
            <person name="Osipova E."/>
            <person name="Leigh N.D."/>
            <person name="Simon A."/>
            <person name="Yun M.H."/>
        </authorList>
    </citation>
    <scope>NUCLEOTIDE SEQUENCE</scope>
    <source>
        <strain evidence="2">20211129_DDA</strain>
        <tissue evidence="2">Liver</tissue>
    </source>
</reference>
<dbReference type="AlphaFoldDB" id="A0AAV7VDD2"/>
<proteinExistence type="predicted"/>
<feature type="compositionally biased region" description="Low complexity" evidence="1">
    <location>
        <begin position="55"/>
        <end position="65"/>
    </location>
</feature>
<evidence type="ECO:0000313" key="2">
    <source>
        <dbReference type="EMBL" id="KAJ1198270.1"/>
    </source>
</evidence>
<accession>A0AAV7VDD2</accession>